<dbReference type="Pfam" id="PF19700">
    <property type="entry name" value="DUF6198"/>
    <property type="match status" value="1"/>
</dbReference>
<feature type="transmembrane region" description="Helical" evidence="1">
    <location>
        <begin position="80"/>
        <end position="99"/>
    </location>
</feature>
<sequence>MSKKVKTLLRYTWILFGLFLMANGVVFLLRAHLGVSPWDVLHVGIAARTGLTVGRVIQLIGLMVVLLSWLLRVRPQVSTLLNMFFIGLFVDLVNSLSYIPQPATLWLKLISYVFGIAIFSLGTALYISGNRGAGPRDSLMLGLTRMTKLRVGTVRTALEVLVAIIGYFLGGPLGLGTVLFALLVGVFLEFSFKLIKQVKALPFWQSILS</sequence>
<comment type="caution">
    <text evidence="2">The sequence shown here is derived from an EMBL/GenBank/DDBJ whole genome shotgun (WGS) entry which is preliminary data.</text>
</comment>
<dbReference type="RefSeq" id="WP_008516804.1">
    <property type="nucleotide sequence ID" value="NZ_ACJM01000008.1"/>
</dbReference>
<dbReference type="PANTHER" id="PTHR40078:SF1">
    <property type="entry name" value="INTEGRAL MEMBRANE PROTEIN"/>
    <property type="match status" value="1"/>
</dbReference>
<evidence type="ECO:0000313" key="2">
    <source>
        <dbReference type="EMBL" id="EEG77400.1"/>
    </source>
</evidence>
<dbReference type="Proteomes" id="UP000006443">
    <property type="component" value="Unassembled WGS sequence"/>
</dbReference>
<dbReference type="STRING" id="555088.DealDRAFT_1857"/>
<feature type="transmembrane region" description="Helical" evidence="1">
    <location>
        <begin position="12"/>
        <end position="33"/>
    </location>
</feature>
<keyword evidence="1" id="KW-1133">Transmembrane helix</keyword>
<dbReference type="eggNOG" id="COG2364">
    <property type="taxonomic scope" value="Bacteria"/>
</dbReference>
<dbReference type="AlphaFoldDB" id="C0GH98"/>
<evidence type="ECO:0000256" key="1">
    <source>
        <dbReference type="SAM" id="Phobius"/>
    </source>
</evidence>
<dbReference type="EMBL" id="ACJM01000008">
    <property type="protein sequence ID" value="EEG77400.1"/>
    <property type="molecule type" value="Genomic_DNA"/>
</dbReference>
<name>C0GH98_DETAL</name>
<feature type="transmembrane region" description="Helical" evidence="1">
    <location>
        <begin position="105"/>
        <end position="128"/>
    </location>
</feature>
<accession>C0GH98</accession>
<organism evidence="2 3">
    <name type="scientific">Dethiobacter alkaliphilus AHT 1</name>
    <dbReference type="NCBI Taxonomy" id="555088"/>
    <lineage>
        <taxon>Bacteria</taxon>
        <taxon>Bacillati</taxon>
        <taxon>Bacillota</taxon>
        <taxon>Dethiobacteria</taxon>
        <taxon>Dethiobacterales</taxon>
        <taxon>Dethiobacteraceae</taxon>
        <taxon>Dethiobacter</taxon>
    </lineage>
</organism>
<dbReference type="InterPro" id="IPR038750">
    <property type="entry name" value="YczE/YyaS-like"/>
</dbReference>
<proteinExistence type="predicted"/>
<dbReference type="PANTHER" id="PTHR40078">
    <property type="entry name" value="INTEGRAL MEMBRANE PROTEIN-RELATED"/>
    <property type="match status" value="1"/>
</dbReference>
<keyword evidence="3" id="KW-1185">Reference proteome</keyword>
<keyword evidence="1" id="KW-0472">Membrane</keyword>
<evidence type="ECO:0008006" key="4">
    <source>
        <dbReference type="Google" id="ProtNLM"/>
    </source>
</evidence>
<protein>
    <recommendedName>
        <fullName evidence="4">Integral membrane protein</fullName>
    </recommendedName>
</protein>
<evidence type="ECO:0000313" key="3">
    <source>
        <dbReference type="Proteomes" id="UP000006443"/>
    </source>
</evidence>
<gene>
    <name evidence="2" type="ORF">DealDRAFT_1857</name>
</gene>
<feature type="transmembrane region" description="Helical" evidence="1">
    <location>
        <begin position="53"/>
        <end position="73"/>
    </location>
</feature>
<reference evidence="2 3" key="1">
    <citation type="submission" date="2009-02" db="EMBL/GenBank/DDBJ databases">
        <title>Sequencing of the draft genome and assembly of Dethiobacter alkaliphilus AHT 1.</title>
        <authorList>
            <consortium name="US DOE Joint Genome Institute (JGI-PGF)"/>
            <person name="Lucas S."/>
            <person name="Copeland A."/>
            <person name="Lapidus A."/>
            <person name="Glavina del Rio T."/>
            <person name="Dalin E."/>
            <person name="Tice H."/>
            <person name="Bruce D."/>
            <person name="Goodwin L."/>
            <person name="Pitluck S."/>
            <person name="Larimer F."/>
            <person name="Land M.L."/>
            <person name="Hauser L."/>
            <person name="Muyzer G."/>
        </authorList>
    </citation>
    <scope>NUCLEOTIDE SEQUENCE [LARGE SCALE GENOMIC DNA]</scope>
    <source>
        <strain evidence="2 3">AHT 1</strain>
    </source>
</reference>
<keyword evidence="1" id="KW-0812">Transmembrane</keyword>